<protein>
    <submittedName>
        <fullName evidence="5">LuxR family transcriptional regulator</fullName>
    </submittedName>
</protein>
<feature type="domain" description="HTH luxR-type" evidence="4">
    <location>
        <begin position="164"/>
        <end position="229"/>
    </location>
</feature>
<organism evidence="5 6">
    <name type="scientific">Futiania mangrovi</name>
    <dbReference type="NCBI Taxonomy" id="2959716"/>
    <lineage>
        <taxon>Bacteria</taxon>
        <taxon>Pseudomonadati</taxon>
        <taxon>Pseudomonadota</taxon>
        <taxon>Alphaproteobacteria</taxon>
        <taxon>Futianiales</taxon>
        <taxon>Futianiaceae</taxon>
        <taxon>Futiania</taxon>
    </lineage>
</organism>
<accession>A0A9J6P9J5</accession>
<dbReference type="GO" id="GO:0003677">
    <property type="term" value="F:DNA binding"/>
    <property type="evidence" value="ECO:0007669"/>
    <property type="project" value="UniProtKB-KW"/>
</dbReference>
<evidence type="ECO:0000256" key="3">
    <source>
        <dbReference type="ARBA" id="ARBA00023163"/>
    </source>
</evidence>
<dbReference type="EMBL" id="JAMZFT010000001">
    <property type="protein sequence ID" value="MCP1335541.1"/>
    <property type="molecule type" value="Genomic_DNA"/>
</dbReference>
<dbReference type="SUPFAM" id="SSF46894">
    <property type="entry name" value="C-terminal effector domain of the bipartite response regulators"/>
    <property type="match status" value="1"/>
</dbReference>
<reference evidence="5" key="1">
    <citation type="submission" date="2022-06" db="EMBL/GenBank/DDBJ databases">
        <title>Isolation and Genomics of Futiania mangrovii gen. nov., sp. nov., a Rare and Metabolically-versatile member in the Class Alphaproteobacteria.</title>
        <authorList>
            <person name="Liu L."/>
            <person name="Huang W.-C."/>
            <person name="Pan J."/>
            <person name="Li J."/>
            <person name="Huang Y."/>
            <person name="Du H."/>
            <person name="Liu Y."/>
            <person name="Li M."/>
        </authorList>
    </citation>
    <scope>NUCLEOTIDE SEQUENCE</scope>
    <source>
        <strain evidence="5">FT118</strain>
    </source>
</reference>
<dbReference type="InterPro" id="IPR000792">
    <property type="entry name" value="Tscrpt_reg_LuxR_C"/>
</dbReference>
<dbReference type="RefSeq" id="WP_269331482.1">
    <property type="nucleotide sequence ID" value="NZ_JAMZFT010000001.1"/>
</dbReference>
<dbReference type="SUPFAM" id="SSF75516">
    <property type="entry name" value="Pheromone-binding domain of LuxR-like quorum-sensing transcription factors"/>
    <property type="match status" value="1"/>
</dbReference>
<dbReference type="PROSITE" id="PS00622">
    <property type="entry name" value="HTH_LUXR_1"/>
    <property type="match status" value="1"/>
</dbReference>
<evidence type="ECO:0000313" key="6">
    <source>
        <dbReference type="Proteomes" id="UP001055804"/>
    </source>
</evidence>
<keyword evidence="6" id="KW-1185">Reference proteome</keyword>
<comment type="caution">
    <text evidence="5">The sequence shown here is derived from an EMBL/GenBank/DDBJ whole genome shotgun (WGS) entry which is preliminary data.</text>
</comment>
<dbReference type="Pfam" id="PF00196">
    <property type="entry name" value="GerE"/>
    <property type="match status" value="1"/>
</dbReference>
<dbReference type="GO" id="GO:0006355">
    <property type="term" value="P:regulation of DNA-templated transcription"/>
    <property type="evidence" value="ECO:0007669"/>
    <property type="project" value="InterPro"/>
</dbReference>
<dbReference type="Proteomes" id="UP001055804">
    <property type="component" value="Unassembled WGS sequence"/>
</dbReference>
<dbReference type="AlphaFoldDB" id="A0A9J6P9J5"/>
<sequence length="237" mass="25876">MFSRLAAVLGLPDNADLFYAFGAPTMEGPGDANAPRASLVLHGPRAGRWWQGYVARPELRGRDPVRAAIRRSIAPVSWEALVPGRDFSHGDALTWTHLREEGISRAISVPLHDPVDGRYGALSVIGFGSPDEFSEWAALVRDHLAPAAYLFHHAAWRRAGGAVPPEPRKPLSRRERECLTLVARGMSSKQIGRQLGIAPRTVDLHVSRAARRLGAANRIEAACHALLRQEITAEAEV</sequence>
<evidence type="ECO:0000256" key="1">
    <source>
        <dbReference type="ARBA" id="ARBA00023015"/>
    </source>
</evidence>
<keyword evidence="3" id="KW-0804">Transcription</keyword>
<keyword evidence="1" id="KW-0805">Transcription regulation</keyword>
<dbReference type="InterPro" id="IPR036693">
    <property type="entry name" value="TF_LuxR_autoind-bd_dom_sf"/>
</dbReference>
<evidence type="ECO:0000313" key="5">
    <source>
        <dbReference type="EMBL" id="MCP1335541.1"/>
    </source>
</evidence>
<dbReference type="PRINTS" id="PR00038">
    <property type="entry name" value="HTHLUXR"/>
</dbReference>
<dbReference type="SMART" id="SM00421">
    <property type="entry name" value="HTH_LUXR"/>
    <property type="match status" value="1"/>
</dbReference>
<dbReference type="InterPro" id="IPR016032">
    <property type="entry name" value="Sig_transdc_resp-reg_C-effctor"/>
</dbReference>
<proteinExistence type="predicted"/>
<dbReference type="PROSITE" id="PS50043">
    <property type="entry name" value="HTH_LUXR_2"/>
    <property type="match status" value="1"/>
</dbReference>
<gene>
    <name evidence="5" type="ORF">NJQ99_03880</name>
</gene>
<evidence type="ECO:0000256" key="2">
    <source>
        <dbReference type="ARBA" id="ARBA00023125"/>
    </source>
</evidence>
<dbReference type="InterPro" id="IPR005143">
    <property type="entry name" value="TF_LuxR_autoind-bd_dom"/>
</dbReference>
<dbReference type="Gene3D" id="1.10.10.10">
    <property type="entry name" value="Winged helix-like DNA-binding domain superfamily/Winged helix DNA-binding domain"/>
    <property type="match status" value="1"/>
</dbReference>
<evidence type="ECO:0000259" key="4">
    <source>
        <dbReference type="PROSITE" id="PS50043"/>
    </source>
</evidence>
<keyword evidence="2" id="KW-0238">DNA-binding</keyword>
<dbReference type="PANTHER" id="PTHR44688">
    <property type="entry name" value="DNA-BINDING TRANSCRIPTIONAL ACTIVATOR DEVR_DOSR"/>
    <property type="match status" value="1"/>
</dbReference>
<name>A0A9J6P9J5_9PROT</name>
<dbReference type="InterPro" id="IPR036388">
    <property type="entry name" value="WH-like_DNA-bd_sf"/>
</dbReference>
<dbReference type="PANTHER" id="PTHR44688:SF16">
    <property type="entry name" value="DNA-BINDING TRANSCRIPTIONAL ACTIVATOR DEVR_DOSR"/>
    <property type="match status" value="1"/>
</dbReference>
<dbReference type="Gene3D" id="3.30.450.80">
    <property type="entry name" value="Transcription factor LuxR-like, autoinducer-binding domain"/>
    <property type="match status" value="1"/>
</dbReference>
<dbReference type="Pfam" id="PF03472">
    <property type="entry name" value="Autoind_bind"/>
    <property type="match status" value="1"/>
</dbReference>
<dbReference type="CDD" id="cd06170">
    <property type="entry name" value="LuxR_C_like"/>
    <property type="match status" value="1"/>
</dbReference>